<protein>
    <recommendedName>
        <fullName evidence="5">Transmembrane protein</fullName>
    </recommendedName>
</protein>
<feature type="transmembrane region" description="Helical" evidence="2">
    <location>
        <begin position="330"/>
        <end position="355"/>
    </location>
</feature>
<feature type="transmembrane region" description="Helical" evidence="2">
    <location>
        <begin position="234"/>
        <end position="259"/>
    </location>
</feature>
<feature type="compositionally biased region" description="Polar residues" evidence="1">
    <location>
        <begin position="38"/>
        <end position="49"/>
    </location>
</feature>
<feature type="compositionally biased region" description="Polar residues" evidence="1">
    <location>
        <begin position="183"/>
        <end position="195"/>
    </location>
</feature>
<reference evidence="3" key="1">
    <citation type="submission" date="2021-06" db="EMBL/GenBank/DDBJ databases">
        <title>Genome Sequence of Mortierella hyaline Strain SCG-10, a Cold-Adapted, Nitrate-Reducing Fungus Isolated from Soil in Minnesota, USA.</title>
        <authorList>
            <person name="Aldossari N."/>
        </authorList>
    </citation>
    <scope>NUCLEOTIDE SEQUENCE</scope>
    <source>
        <strain evidence="3">SCG-10</strain>
    </source>
</reference>
<comment type="caution">
    <text evidence="3">The sequence shown here is derived from an EMBL/GenBank/DDBJ whole genome shotgun (WGS) entry which is preliminary data.</text>
</comment>
<keyword evidence="2" id="KW-1133">Transmembrane helix</keyword>
<evidence type="ECO:0008006" key="5">
    <source>
        <dbReference type="Google" id="ProtNLM"/>
    </source>
</evidence>
<keyword evidence="4" id="KW-1185">Reference proteome</keyword>
<dbReference type="EMBL" id="JAHRHY010000013">
    <property type="protein sequence ID" value="KAG9064915.1"/>
    <property type="molecule type" value="Genomic_DNA"/>
</dbReference>
<organism evidence="3 4">
    <name type="scientific">Linnemannia hyalina</name>
    <dbReference type="NCBI Taxonomy" id="64524"/>
    <lineage>
        <taxon>Eukaryota</taxon>
        <taxon>Fungi</taxon>
        <taxon>Fungi incertae sedis</taxon>
        <taxon>Mucoromycota</taxon>
        <taxon>Mortierellomycotina</taxon>
        <taxon>Mortierellomycetes</taxon>
        <taxon>Mortierellales</taxon>
        <taxon>Mortierellaceae</taxon>
        <taxon>Linnemannia</taxon>
    </lineage>
</organism>
<dbReference type="AlphaFoldDB" id="A0A9P8BQY5"/>
<gene>
    <name evidence="3" type="ORF">KI688_003177</name>
</gene>
<evidence type="ECO:0000313" key="3">
    <source>
        <dbReference type="EMBL" id="KAG9064915.1"/>
    </source>
</evidence>
<keyword evidence="2" id="KW-0472">Membrane</keyword>
<feature type="compositionally biased region" description="Polar residues" evidence="1">
    <location>
        <begin position="16"/>
        <end position="30"/>
    </location>
</feature>
<feature type="region of interest" description="Disordered" evidence="1">
    <location>
        <begin position="1"/>
        <end position="195"/>
    </location>
</feature>
<keyword evidence="2" id="KW-0812">Transmembrane</keyword>
<proteinExistence type="predicted"/>
<feature type="compositionally biased region" description="Polar residues" evidence="1">
    <location>
        <begin position="75"/>
        <end position="103"/>
    </location>
</feature>
<sequence>MITTSPDNRNHYTYCCTKTSERQQPNSTKGPGTDSEQDQIMSSMENTSKGRALAGFTQTTKDKQEPQFVPVSPQDHIQQLQHELTIYQEQLPNQNSPQYNPTNPHKHPSSALRGPQGPGDLVAPSSPKTDPSKGPQGPGDLVAPSSPTTDPSKGPQGPGDLVAPSSPTTDPSKGPQGPGDLVASSSPTTDPSEQSCWSIVGDQQAWIALFYMMFVLLPWTTFCYVWVLTFGLVAMVLMIIPPIGYLFTVFAVFSIRALARVDLVLSRLLVSDSVAIKYPYFTSNVFIAPEPGPARQCRHKNLWHQGAIHIKTILDGHTSNGFVYFVVWKMLFAIPIFTATVILFCLNVPFMVCFLPSLVNVSKAFATWQYRWAVTWLSGKSAPISSNALFS</sequence>
<dbReference type="OrthoDB" id="2372055at2759"/>
<evidence type="ECO:0000313" key="4">
    <source>
        <dbReference type="Proteomes" id="UP000707451"/>
    </source>
</evidence>
<name>A0A9P8BQY5_9FUNG</name>
<dbReference type="Proteomes" id="UP000707451">
    <property type="component" value="Unassembled WGS sequence"/>
</dbReference>
<feature type="transmembrane region" description="Helical" evidence="2">
    <location>
        <begin position="205"/>
        <end position="227"/>
    </location>
</feature>
<evidence type="ECO:0000256" key="1">
    <source>
        <dbReference type="SAM" id="MobiDB-lite"/>
    </source>
</evidence>
<evidence type="ECO:0000256" key="2">
    <source>
        <dbReference type="SAM" id="Phobius"/>
    </source>
</evidence>
<accession>A0A9P8BQY5</accession>